<proteinExistence type="predicted"/>
<dbReference type="RefSeq" id="WP_109619850.1">
    <property type="nucleotide sequence ID" value="NZ_QGDO01000004.1"/>
</dbReference>
<reference evidence="2 3" key="1">
    <citation type="submission" date="2018-03" db="EMBL/GenBank/DDBJ databases">
        <title>Genomic Encyclopedia of Archaeal and Bacterial Type Strains, Phase II (KMG-II): from individual species to whole genera.</title>
        <authorList>
            <person name="Goeker M."/>
        </authorList>
    </citation>
    <scope>NUCLEOTIDE SEQUENCE [LARGE SCALE GENOMIC DNA]</scope>
    <source>
        <strain evidence="2 3">DSM 28229</strain>
    </source>
</reference>
<dbReference type="SUPFAM" id="SSF52058">
    <property type="entry name" value="L domain-like"/>
    <property type="match status" value="1"/>
</dbReference>
<dbReference type="InterPro" id="IPR036941">
    <property type="entry name" value="Rcpt_L-dom_sf"/>
</dbReference>
<dbReference type="EMBL" id="QGDO01000004">
    <property type="protein sequence ID" value="PWJ40949.1"/>
    <property type="molecule type" value="Genomic_DNA"/>
</dbReference>
<dbReference type="OrthoDB" id="1098431at2"/>
<accession>A0A315Z921</accession>
<dbReference type="PROSITE" id="PS51257">
    <property type="entry name" value="PROKAR_LIPOPROTEIN"/>
    <property type="match status" value="1"/>
</dbReference>
<comment type="caution">
    <text evidence="2">The sequence shown here is derived from an EMBL/GenBank/DDBJ whole genome shotgun (WGS) entry which is preliminary data.</text>
</comment>
<dbReference type="AlphaFoldDB" id="A0A315Z921"/>
<protein>
    <recommendedName>
        <fullName evidence="4">Receptor L domain-containing protein</fullName>
    </recommendedName>
</protein>
<sequence>MRFKNYVIGAALLSLVACNTDELDQLRLDLEEQQQELTDLQGELEKLKESQEAAIAAAIASLEQQMADLEGESSAKLAELTQRLESEENAIFWGSLSTDEAYAKLTEDNLVVMGNVVVRSADDLAKLSNVQVVSGNLEVMYTDVTEVSIEGLVTVGGGLFVEGNSMLENLSLPMLLGVTGNIELVNNMSLTELSFASLGVAEKGVLIYNDLSQFDQANPVNENAGTFNFPKLKSIANDLFVQNSFVADFDAEMLEMIGGRLYFRENASLESVDFSALTEVSGIQKTMELEDIVGVNVEWGESLKGALVFDYNTSDNEAVLADFSFFNSLKTVDGDIYVNYPSVNNFNAFNALETVTYSGGGVGNGLGNVSPNFGIGLPGGSTDGSHNVTLMGFTDIASISGFAKAENFNKFDLNIGKLAAQGVLDVLPVLKKGHVRVKISNGNDFAYSSSLSINHFTELENGTFTVDSFNSSVVFTESEVFTKIMDIYDNPYTYNAIVDISIIRYVDTVSELSLCPFKTYVTPFENFSDWMKNMAFSYQFTDSSDDTASPIYGGGNMDDVLSDDTCN</sequence>
<name>A0A315Z921_SEDFL</name>
<gene>
    <name evidence="2" type="ORF">BC781_104215</name>
</gene>
<evidence type="ECO:0000256" key="1">
    <source>
        <dbReference type="SAM" id="Coils"/>
    </source>
</evidence>
<evidence type="ECO:0000313" key="2">
    <source>
        <dbReference type="EMBL" id="PWJ40949.1"/>
    </source>
</evidence>
<evidence type="ECO:0008006" key="4">
    <source>
        <dbReference type="Google" id="ProtNLM"/>
    </source>
</evidence>
<feature type="coiled-coil region" evidence="1">
    <location>
        <begin position="16"/>
        <end position="79"/>
    </location>
</feature>
<keyword evidence="3" id="KW-1185">Reference proteome</keyword>
<keyword evidence="1" id="KW-0175">Coiled coil</keyword>
<dbReference type="Gene3D" id="3.80.20.20">
    <property type="entry name" value="Receptor L-domain"/>
    <property type="match status" value="1"/>
</dbReference>
<organism evidence="2 3">
    <name type="scientific">Sediminitomix flava</name>
    <dbReference type="NCBI Taxonomy" id="379075"/>
    <lineage>
        <taxon>Bacteria</taxon>
        <taxon>Pseudomonadati</taxon>
        <taxon>Bacteroidota</taxon>
        <taxon>Cytophagia</taxon>
        <taxon>Cytophagales</taxon>
        <taxon>Flammeovirgaceae</taxon>
        <taxon>Sediminitomix</taxon>
    </lineage>
</organism>
<evidence type="ECO:0000313" key="3">
    <source>
        <dbReference type="Proteomes" id="UP000245535"/>
    </source>
</evidence>
<dbReference type="Proteomes" id="UP000245535">
    <property type="component" value="Unassembled WGS sequence"/>
</dbReference>